<dbReference type="InterPro" id="IPR000682">
    <property type="entry name" value="PCMT"/>
</dbReference>
<sequence length="213" mass="23650">MSYEAHKIRLIMDLRRQGISDNDVLSAIERVPREMFVPEAMRAEAYENIPLPISQGQTISQPFIVAYMTQALCLGERNRILEIGTGSGYQAAVLAQLSRRVCTVERYRTLLRQAEACFEALKLHNITTRLGDGGKGWPELAPFARIIVTAAAPAMPQSLAEQVDDGGIMVVPVGTSGEQVLYRITRQGQELKEERLLDVRFVPLVEGMPPSRA</sequence>
<dbReference type="HAMAP" id="MF_00090">
    <property type="entry name" value="PIMT"/>
    <property type="match status" value="1"/>
</dbReference>
<organism evidence="8">
    <name type="scientific">marine metagenome</name>
    <dbReference type="NCBI Taxonomy" id="408172"/>
    <lineage>
        <taxon>unclassified sequences</taxon>
        <taxon>metagenomes</taxon>
        <taxon>ecological metagenomes</taxon>
    </lineage>
</organism>
<gene>
    <name evidence="8" type="ORF">METZ01_LOCUS292909</name>
</gene>
<keyword evidence="4" id="KW-0963">Cytoplasm</keyword>
<comment type="subcellular location">
    <subcellularLocation>
        <location evidence="1">Cytoplasm</location>
    </subcellularLocation>
</comment>
<evidence type="ECO:0000256" key="1">
    <source>
        <dbReference type="ARBA" id="ARBA00004496"/>
    </source>
</evidence>
<dbReference type="EMBL" id="UINC01089183">
    <property type="protein sequence ID" value="SVC40055.1"/>
    <property type="molecule type" value="Genomic_DNA"/>
</dbReference>
<reference evidence="8" key="1">
    <citation type="submission" date="2018-05" db="EMBL/GenBank/DDBJ databases">
        <authorList>
            <person name="Lanie J.A."/>
            <person name="Ng W.-L."/>
            <person name="Kazmierczak K.M."/>
            <person name="Andrzejewski T.M."/>
            <person name="Davidsen T.M."/>
            <person name="Wayne K.J."/>
            <person name="Tettelin H."/>
            <person name="Glass J.I."/>
            <person name="Rusch D."/>
            <person name="Podicherti R."/>
            <person name="Tsui H.-C.T."/>
            <person name="Winkler M.E."/>
        </authorList>
    </citation>
    <scope>NUCLEOTIDE SEQUENCE</scope>
</reference>
<keyword evidence="6" id="KW-0808">Transferase</keyword>
<keyword evidence="5" id="KW-0489">Methyltransferase</keyword>
<evidence type="ECO:0000256" key="3">
    <source>
        <dbReference type="ARBA" id="ARBA00011890"/>
    </source>
</evidence>
<evidence type="ECO:0000256" key="4">
    <source>
        <dbReference type="ARBA" id="ARBA00022490"/>
    </source>
</evidence>
<comment type="similarity">
    <text evidence="2">Belongs to the methyltransferase superfamily. L-isoaspartyl/D-aspartyl protein methyltransferase family.</text>
</comment>
<keyword evidence="7" id="KW-0949">S-adenosyl-L-methionine</keyword>
<evidence type="ECO:0000256" key="2">
    <source>
        <dbReference type="ARBA" id="ARBA00005369"/>
    </source>
</evidence>
<dbReference type="FunFam" id="3.40.50.150:FF:000010">
    <property type="entry name" value="Protein-L-isoaspartate O-methyltransferase"/>
    <property type="match status" value="1"/>
</dbReference>
<proteinExistence type="inferred from homology"/>
<dbReference type="GO" id="GO:0004719">
    <property type="term" value="F:protein-L-isoaspartate (D-aspartate) O-methyltransferase activity"/>
    <property type="evidence" value="ECO:0007669"/>
    <property type="project" value="UniProtKB-EC"/>
</dbReference>
<dbReference type="PANTHER" id="PTHR11579">
    <property type="entry name" value="PROTEIN-L-ISOASPARTATE O-METHYLTRANSFERASE"/>
    <property type="match status" value="1"/>
</dbReference>
<dbReference type="SUPFAM" id="SSF53335">
    <property type="entry name" value="S-adenosyl-L-methionine-dependent methyltransferases"/>
    <property type="match status" value="1"/>
</dbReference>
<dbReference type="Pfam" id="PF01135">
    <property type="entry name" value="PCMT"/>
    <property type="match status" value="1"/>
</dbReference>
<dbReference type="AlphaFoldDB" id="A0A382LWF9"/>
<protein>
    <recommendedName>
        <fullName evidence="3">protein-L-isoaspartate(D-aspartate) O-methyltransferase</fullName>
        <ecNumber evidence="3">2.1.1.77</ecNumber>
    </recommendedName>
</protein>
<evidence type="ECO:0000256" key="6">
    <source>
        <dbReference type="ARBA" id="ARBA00022679"/>
    </source>
</evidence>
<dbReference type="Gene3D" id="3.40.50.150">
    <property type="entry name" value="Vaccinia Virus protein VP39"/>
    <property type="match status" value="1"/>
</dbReference>
<evidence type="ECO:0000313" key="8">
    <source>
        <dbReference type="EMBL" id="SVC40055.1"/>
    </source>
</evidence>
<accession>A0A382LWF9</accession>
<name>A0A382LWF9_9ZZZZ</name>
<dbReference type="GO" id="GO:0005737">
    <property type="term" value="C:cytoplasm"/>
    <property type="evidence" value="ECO:0007669"/>
    <property type="project" value="UniProtKB-SubCell"/>
</dbReference>
<evidence type="ECO:0000256" key="5">
    <source>
        <dbReference type="ARBA" id="ARBA00022603"/>
    </source>
</evidence>
<dbReference type="GO" id="GO:0032259">
    <property type="term" value="P:methylation"/>
    <property type="evidence" value="ECO:0007669"/>
    <property type="project" value="UniProtKB-KW"/>
</dbReference>
<dbReference type="CDD" id="cd02440">
    <property type="entry name" value="AdoMet_MTases"/>
    <property type="match status" value="1"/>
</dbReference>
<evidence type="ECO:0000256" key="7">
    <source>
        <dbReference type="ARBA" id="ARBA00022691"/>
    </source>
</evidence>
<dbReference type="InterPro" id="IPR029063">
    <property type="entry name" value="SAM-dependent_MTases_sf"/>
</dbReference>
<dbReference type="NCBIfam" id="TIGR00080">
    <property type="entry name" value="pimt"/>
    <property type="match status" value="1"/>
</dbReference>
<dbReference type="NCBIfam" id="NF001453">
    <property type="entry name" value="PRK00312.1"/>
    <property type="match status" value="1"/>
</dbReference>
<dbReference type="PANTHER" id="PTHR11579:SF0">
    <property type="entry name" value="PROTEIN-L-ISOASPARTATE(D-ASPARTATE) O-METHYLTRANSFERASE"/>
    <property type="match status" value="1"/>
</dbReference>
<dbReference type="EC" id="2.1.1.77" evidence="3"/>